<feature type="compositionally biased region" description="Basic and acidic residues" evidence="1">
    <location>
        <begin position="44"/>
        <end position="53"/>
    </location>
</feature>
<dbReference type="VEuPathDB" id="CryptoDB:Cvel_16032"/>
<dbReference type="AlphaFoldDB" id="A0A0G4FB81"/>
<name>A0A0G4FB81_9ALVE</name>
<evidence type="ECO:0000313" key="2">
    <source>
        <dbReference type="EMBL" id="CEM09905.1"/>
    </source>
</evidence>
<feature type="region of interest" description="Disordered" evidence="1">
    <location>
        <begin position="34"/>
        <end position="53"/>
    </location>
</feature>
<organism evidence="2">
    <name type="scientific">Chromera velia CCMP2878</name>
    <dbReference type="NCBI Taxonomy" id="1169474"/>
    <lineage>
        <taxon>Eukaryota</taxon>
        <taxon>Sar</taxon>
        <taxon>Alveolata</taxon>
        <taxon>Colpodellida</taxon>
        <taxon>Chromeraceae</taxon>
        <taxon>Chromera</taxon>
    </lineage>
</organism>
<feature type="region of interest" description="Disordered" evidence="1">
    <location>
        <begin position="61"/>
        <end position="85"/>
    </location>
</feature>
<sequence length="372" mass="42632">MSRPSQQLQQSRSNLPRLRLLFEGIKWLLPESVSAATPATAVETPDREAGSHSRNVDALLPSFRNVSHSPSPPRNPTPPRTAPHQIPREQLAQCADCEQLMEFSQVDDHHLTCHELKDLDVLLRPGWQEKGSSGGGQLTLCSDLSGLVLDFLAMERHLHPVVVRLSRQGLLPFHMRRPDVKVNRITKRQWDRLDLEQMRYGALIPVYLGDSPEILRSGRAYREHHPAYEYRGFDAGVDGFVVVQLRGNSRSDRLTWVLEKPLIDPSREKLRQGRARRVRGEAPIDLSKVTLRHVALNPVAARRSRLWPSLDKGIALFLSAEPRKSILWEHTDAGLGEKHFWSEYGWRWRVYKYLPLWYTDFFYPGGYLGTLP</sequence>
<reference evidence="2" key="1">
    <citation type="submission" date="2014-11" db="EMBL/GenBank/DDBJ databases">
        <authorList>
            <person name="Otto D Thomas"/>
            <person name="Naeem Raeece"/>
        </authorList>
    </citation>
    <scope>NUCLEOTIDE SEQUENCE</scope>
</reference>
<feature type="compositionally biased region" description="Pro residues" evidence="1">
    <location>
        <begin position="70"/>
        <end position="81"/>
    </location>
</feature>
<accession>A0A0G4FB81</accession>
<protein>
    <submittedName>
        <fullName evidence="2">Uncharacterized protein</fullName>
    </submittedName>
</protein>
<evidence type="ECO:0000256" key="1">
    <source>
        <dbReference type="SAM" id="MobiDB-lite"/>
    </source>
</evidence>
<gene>
    <name evidence="2" type="ORF">Cvel_16032</name>
</gene>
<dbReference type="EMBL" id="CDMZ01000240">
    <property type="protein sequence ID" value="CEM09905.1"/>
    <property type="molecule type" value="Genomic_DNA"/>
</dbReference>
<proteinExistence type="predicted"/>